<dbReference type="AlphaFoldDB" id="A0A1M4XDA5"/>
<dbReference type="InterPro" id="IPR052924">
    <property type="entry name" value="OsmC/Ohr_hydroprdx_reductase"/>
</dbReference>
<proteinExistence type="predicted"/>
<protein>
    <submittedName>
        <fullName evidence="1">Uncharacterized OsmC-related protein</fullName>
    </submittedName>
</protein>
<accession>A0A1M4XDA5</accession>
<dbReference type="Pfam" id="PF02566">
    <property type="entry name" value="OsmC"/>
    <property type="match status" value="1"/>
</dbReference>
<evidence type="ECO:0000313" key="2">
    <source>
        <dbReference type="Proteomes" id="UP000184406"/>
    </source>
</evidence>
<reference evidence="2" key="1">
    <citation type="submission" date="2016-11" db="EMBL/GenBank/DDBJ databases">
        <authorList>
            <person name="Varghese N."/>
            <person name="Submissions S."/>
        </authorList>
    </citation>
    <scope>NUCLEOTIDE SEQUENCE [LARGE SCALE GENOMIC DNA]</scope>
    <source>
        <strain evidence="2">DSM 17539</strain>
    </source>
</reference>
<dbReference type="PANTHER" id="PTHR35368">
    <property type="entry name" value="HYDROPEROXIDE REDUCTASE"/>
    <property type="match status" value="1"/>
</dbReference>
<dbReference type="InterPro" id="IPR015946">
    <property type="entry name" value="KH_dom-like_a/b"/>
</dbReference>
<dbReference type="InterPro" id="IPR003718">
    <property type="entry name" value="OsmC/Ohr_fam"/>
</dbReference>
<dbReference type="Gene3D" id="3.30.300.20">
    <property type="match status" value="1"/>
</dbReference>
<evidence type="ECO:0000313" key="1">
    <source>
        <dbReference type="EMBL" id="SHE91393.1"/>
    </source>
</evidence>
<sequence>MEATTVNMKNGVNVDQLVETIGHIQDQPELAKFEFRAKNNWIEGGHCVSSVKGFYGAGQEDSTREETFTLACSHPQVLLGADEGATPPEVVLHALSSCLTGAMVYHAAANGIDIDGAESNIKGTADLHGFLGLDPEVRKGFNGIHFKLKVKSDATVEQLENLAKFSPVFDMITNPTPVTIEIVKE</sequence>
<dbReference type="EMBL" id="FQUX01000002">
    <property type="protein sequence ID" value="SHE91393.1"/>
    <property type="molecule type" value="Genomic_DNA"/>
</dbReference>
<name>A0A1M4XDA5_9FLAO</name>
<keyword evidence="2" id="KW-1185">Reference proteome</keyword>
<dbReference type="Proteomes" id="UP000184406">
    <property type="component" value="Unassembled WGS sequence"/>
</dbReference>
<dbReference type="RefSeq" id="WP_072860918.1">
    <property type="nucleotide sequence ID" value="NZ_FQUX01000002.1"/>
</dbReference>
<dbReference type="InterPro" id="IPR036102">
    <property type="entry name" value="OsmC/Ohrsf"/>
</dbReference>
<gene>
    <name evidence="1" type="ORF">SAMN03080594_10231</name>
</gene>
<dbReference type="PANTHER" id="PTHR35368:SF1">
    <property type="entry name" value="HYDROPEROXIDE REDUCTASE"/>
    <property type="match status" value="1"/>
</dbReference>
<organism evidence="1 2">
    <name type="scientific">Arenibacter palladensis</name>
    <dbReference type="NCBI Taxonomy" id="237373"/>
    <lineage>
        <taxon>Bacteria</taxon>
        <taxon>Pseudomonadati</taxon>
        <taxon>Bacteroidota</taxon>
        <taxon>Flavobacteriia</taxon>
        <taxon>Flavobacteriales</taxon>
        <taxon>Flavobacteriaceae</taxon>
        <taxon>Arenibacter</taxon>
    </lineage>
</organism>
<dbReference type="OrthoDB" id="1433018at2"/>
<dbReference type="SUPFAM" id="SSF82784">
    <property type="entry name" value="OsmC-like"/>
    <property type="match status" value="1"/>
</dbReference>